<protein>
    <submittedName>
        <fullName evidence="2">Uncharacterized protein</fullName>
    </submittedName>
</protein>
<evidence type="ECO:0000313" key="3">
    <source>
        <dbReference type="Proteomes" id="UP001054945"/>
    </source>
</evidence>
<feature type="compositionally biased region" description="Basic and acidic residues" evidence="1">
    <location>
        <begin position="46"/>
        <end position="67"/>
    </location>
</feature>
<feature type="compositionally biased region" description="Polar residues" evidence="1">
    <location>
        <begin position="1"/>
        <end position="12"/>
    </location>
</feature>
<keyword evidence="3" id="KW-1185">Reference proteome</keyword>
<dbReference type="Proteomes" id="UP001054945">
    <property type="component" value="Unassembled WGS sequence"/>
</dbReference>
<comment type="caution">
    <text evidence="2">The sequence shown here is derived from an EMBL/GenBank/DDBJ whole genome shotgun (WGS) entry which is preliminary data.</text>
</comment>
<dbReference type="EMBL" id="BPLR01013102">
    <property type="protein sequence ID" value="GIY58759.1"/>
    <property type="molecule type" value="Genomic_DNA"/>
</dbReference>
<feature type="compositionally biased region" description="Basic and acidic residues" evidence="1">
    <location>
        <begin position="77"/>
        <end position="104"/>
    </location>
</feature>
<gene>
    <name evidence="2" type="ORF">CEXT_142731</name>
</gene>
<name>A0AAV4UMH8_CAEEX</name>
<evidence type="ECO:0000313" key="2">
    <source>
        <dbReference type="EMBL" id="GIY58759.1"/>
    </source>
</evidence>
<sequence>MLSFSSKPSVGESSGPDGAPRQTRKLISGQKPIFQRNQQQEGFLIWKDHSTEEGRSGPDGARADKPLHQGSQWPSEGEGREGLPRRSMEARKMRYISSEDKRHN</sequence>
<organism evidence="2 3">
    <name type="scientific">Caerostris extrusa</name>
    <name type="common">Bark spider</name>
    <name type="synonym">Caerostris bankana</name>
    <dbReference type="NCBI Taxonomy" id="172846"/>
    <lineage>
        <taxon>Eukaryota</taxon>
        <taxon>Metazoa</taxon>
        <taxon>Ecdysozoa</taxon>
        <taxon>Arthropoda</taxon>
        <taxon>Chelicerata</taxon>
        <taxon>Arachnida</taxon>
        <taxon>Araneae</taxon>
        <taxon>Araneomorphae</taxon>
        <taxon>Entelegynae</taxon>
        <taxon>Araneoidea</taxon>
        <taxon>Araneidae</taxon>
        <taxon>Caerostris</taxon>
    </lineage>
</organism>
<feature type="region of interest" description="Disordered" evidence="1">
    <location>
        <begin position="1"/>
        <end position="104"/>
    </location>
</feature>
<reference evidence="2 3" key="1">
    <citation type="submission" date="2021-06" db="EMBL/GenBank/DDBJ databases">
        <title>Caerostris extrusa draft genome.</title>
        <authorList>
            <person name="Kono N."/>
            <person name="Arakawa K."/>
        </authorList>
    </citation>
    <scope>NUCLEOTIDE SEQUENCE [LARGE SCALE GENOMIC DNA]</scope>
</reference>
<evidence type="ECO:0000256" key="1">
    <source>
        <dbReference type="SAM" id="MobiDB-lite"/>
    </source>
</evidence>
<proteinExistence type="predicted"/>
<dbReference type="AlphaFoldDB" id="A0AAV4UMH8"/>
<accession>A0AAV4UMH8</accession>